<keyword evidence="4" id="KW-0238">DNA-binding</keyword>
<reference evidence="4 5" key="1">
    <citation type="submission" date="2019-03" db="EMBL/GenBank/DDBJ databases">
        <title>Diversity of the mouse oral microbiome.</title>
        <authorList>
            <person name="Joseph S."/>
            <person name="Aduse-Opoku J."/>
            <person name="Curtis M."/>
            <person name="Wade W."/>
            <person name="Hashim A."/>
        </authorList>
    </citation>
    <scope>NUCLEOTIDE SEQUENCE [LARGE SCALE GENOMIC DNA]</scope>
    <source>
        <strain evidence="4 5">P1012</strain>
    </source>
</reference>
<protein>
    <submittedName>
        <fullName evidence="4">DNA-binding protein</fullName>
    </submittedName>
</protein>
<organism evidence="4 5">
    <name type="scientific">Microbacterium paludicola</name>
    <dbReference type="NCBI Taxonomy" id="300019"/>
    <lineage>
        <taxon>Bacteria</taxon>
        <taxon>Bacillati</taxon>
        <taxon>Actinomycetota</taxon>
        <taxon>Actinomycetes</taxon>
        <taxon>Micrococcales</taxon>
        <taxon>Microbacteriaceae</taxon>
        <taxon>Microbacterium</taxon>
    </lineage>
</organism>
<comment type="caution">
    <text evidence="4">The sequence shown here is derived from an EMBL/GenBank/DDBJ whole genome shotgun (WGS) entry which is preliminary data.</text>
</comment>
<evidence type="ECO:0000259" key="3">
    <source>
        <dbReference type="Pfam" id="PF24481"/>
    </source>
</evidence>
<feature type="domain" description="CT398-like coiled coil hairpin" evidence="3">
    <location>
        <begin position="16"/>
        <end position="190"/>
    </location>
</feature>
<dbReference type="AlphaFoldDB" id="A0A4Y9FZ62"/>
<proteinExistence type="predicted"/>
<dbReference type="InterPro" id="IPR052376">
    <property type="entry name" value="Oxidative_Scav/Glycosyltrans"/>
</dbReference>
<dbReference type="Pfam" id="PF02591">
    <property type="entry name" value="Zn_ribbon_9"/>
    <property type="match status" value="1"/>
</dbReference>
<dbReference type="PANTHER" id="PTHR39082">
    <property type="entry name" value="PHOSPHOLIPASE C-BETA-2-RELATED"/>
    <property type="match status" value="1"/>
</dbReference>
<dbReference type="Gene3D" id="1.10.287.1490">
    <property type="match status" value="1"/>
</dbReference>
<evidence type="ECO:0000313" key="5">
    <source>
        <dbReference type="Proteomes" id="UP000298358"/>
    </source>
</evidence>
<feature type="coiled-coil region" evidence="1">
    <location>
        <begin position="51"/>
        <end position="143"/>
    </location>
</feature>
<dbReference type="InterPro" id="IPR056003">
    <property type="entry name" value="CT398_CC_hairpin"/>
</dbReference>
<dbReference type="PANTHER" id="PTHR39082:SF1">
    <property type="entry name" value="SCAVENGER RECEPTOR CLASS A MEMBER 3"/>
    <property type="match status" value="1"/>
</dbReference>
<evidence type="ECO:0000313" key="4">
    <source>
        <dbReference type="EMBL" id="TFU33979.1"/>
    </source>
</evidence>
<feature type="domain" description="C4-type zinc ribbon" evidence="2">
    <location>
        <begin position="202"/>
        <end position="235"/>
    </location>
</feature>
<dbReference type="GO" id="GO:0003677">
    <property type="term" value="F:DNA binding"/>
    <property type="evidence" value="ECO:0007669"/>
    <property type="project" value="UniProtKB-KW"/>
</dbReference>
<name>A0A4Y9FZ62_9MICO</name>
<dbReference type="Proteomes" id="UP000298358">
    <property type="component" value="Unassembled WGS sequence"/>
</dbReference>
<sequence>MKASPADQLLLLDVVDIDRRIAQAESARKNPPQAARVQELIARRTALGRELAEKAGARDDLRAELKRIEGDVAVVSARRARDAERLAATSSPKDAQGLEHEIAGLEKRRSDLEDAELEVMEKLEAAEAAAAEQQALLDEVTSEGQRLSTEAKGIVAQATADLATLTRDRAAVAGRIPADLLALYERLASRGTGTAVFTRGMCGACNMNLSPSDLAVLRSTPDDEVALCPECGAIMVRTAESGL</sequence>
<dbReference type="EMBL" id="SPQB01000004">
    <property type="protein sequence ID" value="TFU33979.1"/>
    <property type="molecule type" value="Genomic_DNA"/>
</dbReference>
<dbReference type="OrthoDB" id="9784388at2"/>
<accession>A0A4Y9FZ62</accession>
<dbReference type="Pfam" id="PF24481">
    <property type="entry name" value="CT398_CC"/>
    <property type="match status" value="1"/>
</dbReference>
<keyword evidence="1" id="KW-0175">Coiled coil</keyword>
<keyword evidence="5" id="KW-1185">Reference proteome</keyword>
<evidence type="ECO:0000259" key="2">
    <source>
        <dbReference type="Pfam" id="PF02591"/>
    </source>
</evidence>
<gene>
    <name evidence="4" type="ORF">E4U02_03330</name>
</gene>
<dbReference type="RefSeq" id="WP_135113175.1">
    <property type="nucleotide sequence ID" value="NZ_JADGLL010000004.1"/>
</dbReference>
<evidence type="ECO:0000256" key="1">
    <source>
        <dbReference type="SAM" id="Coils"/>
    </source>
</evidence>
<dbReference type="InterPro" id="IPR003743">
    <property type="entry name" value="Zf-RING_7"/>
</dbReference>